<dbReference type="PANTHER" id="PTHR45627:SF26">
    <property type="entry name" value="ADENYLATE CYCLASE TYPE 1"/>
    <property type="match status" value="1"/>
</dbReference>
<evidence type="ECO:0000256" key="4">
    <source>
        <dbReference type="ARBA" id="ARBA00012201"/>
    </source>
</evidence>
<keyword evidence="10 15" id="KW-1133">Transmembrane helix</keyword>
<dbReference type="FunFam" id="3.30.70.1230:FF:000114">
    <property type="entry name" value="Adenylate cyclase 8 (brain)"/>
    <property type="match status" value="1"/>
</dbReference>
<dbReference type="GO" id="GO:0035556">
    <property type="term" value="P:intracellular signal transduction"/>
    <property type="evidence" value="ECO:0007669"/>
    <property type="project" value="InterPro"/>
</dbReference>
<comment type="subcellular location">
    <subcellularLocation>
        <location evidence="3">Membrane</location>
        <topology evidence="3">Multi-pass membrane protein</topology>
    </subcellularLocation>
</comment>
<feature type="transmembrane region" description="Helical" evidence="15">
    <location>
        <begin position="426"/>
        <end position="449"/>
    </location>
</feature>
<keyword evidence="9" id="KW-0460">Magnesium</keyword>
<evidence type="ECO:0000256" key="11">
    <source>
        <dbReference type="ARBA" id="ARBA00022998"/>
    </source>
</evidence>
<keyword evidence="8" id="KW-0067">ATP-binding</keyword>
<feature type="transmembrane region" description="Helical" evidence="15">
    <location>
        <begin position="490"/>
        <end position="508"/>
    </location>
</feature>
<comment type="caution">
    <text evidence="17">The sequence shown here is derived from an EMBL/GenBank/DDBJ whole genome shotgun (WGS) entry which is preliminary data.</text>
</comment>
<feature type="transmembrane region" description="Helical" evidence="15">
    <location>
        <begin position="547"/>
        <end position="565"/>
    </location>
</feature>
<gene>
    <name evidence="17" type="primary">rut_1</name>
    <name evidence="17" type="ORF">E2C01_025873</name>
</gene>
<protein>
    <recommendedName>
        <fullName evidence="4">adenylate cyclase</fullName>
        <ecNumber evidence="4">4.6.1.1</ecNumber>
    </recommendedName>
</protein>
<sequence>MEMKADIIKPVERQFHKIYIQRHENVSMVFADIVGFTVLASQCTAQELIRLLNELFGRFDQLADDNHCLRIKILGDCYYCVSGLPDPRSDHARCAVEMGLDMIDAIASVVDATDVQLNMRVGIHTGRVLCGVLGLRKWQYDVWSNDVTMANMMEAGGEPGRVHITQATLDCLGNEYEVEPGDGQLRSQYLRDHNVTSYFIIPPPRRRKVCASHGAVEHPVFAGELCPVIALDKGCEGGRKVVCGAVRIHILLLHSPLSPSLPSLVPPPPLSLLPHINLVVRWAAAPLLHPSTLQPLLFNTLQVRSALGSTHRRKLSFKNVSNVVVQLLHSIKYSMEVPFSNMAIPPQEKSTSITKKSSLLSDKFKRPFKKRHSSLPHAPSNRVNKYLAQAIEARSVDREKSTHVSLITLCFRDKQKERHYHEEQDVGFGSSLLCSLFLLLFVASVQALVLPRTLLFLFLFLAAFVTISVILIVLLASRLKVTTWDPSRRFVLRLVLTIVAVTVIYIMAQFTCNLPYVACKPNMTLTTSRHRGPQDFVRNLWCPLPEYIPLSCVLGFISVAVFLRLPMLVKALLVTSMATVYALLICFTHLSLFTCYDARVGAVVPTEVLAVVYILLFLLAVIAHGRQVEWTARLDFLWQCQAAEEKQDMDALQESNRRILFNLLPAHVATHFLDNQFRNNMKEKYTSPIALQDLYHQSYSRVGVVFASIPNFHEFYTELAVNNQGTECLRVLNEIIADFDERVTQTLHLTLTLTLNNPSTVFKLTKRDLHPLGRFNTDCPHTLIPK</sequence>
<dbReference type="GO" id="GO:0005524">
    <property type="term" value="F:ATP binding"/>
    <property type="evidence" value="ECO:0007669"/>
    <property type="project" value="UniProtKB-KW"/>
</dbReference>
<dbReference type="GO" id="GO:0004016">
    <property type="term" value="F:adenylate cyclase activity"/>
    <property type="evidence" value="ECO:0007669"/>
    <property type="project" value="UniProtKB-EC"/>
</dbReference>
<dbReference type="InterPro" id="IPR029787">
    <property type="entry name" value="Nucleotide_cyclase"/>
</dbReference>
<evidence type="ECO:0000256" key="7">
    <source>
        <dbReference type="ARBA" id="ARBA00022741"/>
    </source>
</evidence>
<feature type="transmembrane region" description="Helical" evidence="15">
    <location>
        <begin position="602"/>
        <end position="623"/>
    </location>
</feature>
<dbReference type="SUPFAM" id="SSF55073">
    <property type="entry name" value="Nucleotide cyclase"/>
    <property type="match status" value="2"/>
</dbReference>
<dbReference type="GO" id="GO:0006171">
    <property type="term" value="P:cAMP biosynthetic process"/>
    <property type="evidence" value="ECO:0007669"/>
    <property type="project" value="UniProtKB-KW"/>
</dbReference>
<evidence type="ECO:0000256" key="6">
    <source>
        <dbReference type="ARBA" id="ARBA00022723"/>
    </source>
</evidence>
<dbReference type="AlphaFoldDB" id="A0A5B7EGW2"/>
<dbReference type="PROSITE" id="PS00452">
    <property type="entry name" value="GUANYLATE_CYCLASE_1"/>
    <property type="match status" value="1"/>
</dbReference>
<dbReference type="OrthoDB" id="2107370at2759"/>
<feature type="transmembrane region" description="Helical" evidence="15">
    <location>
        <begin position="572"/>
        <end position="590"/>
    </location>
</feature>
<evidence type="ECO:0000256" key="12">
    <source>
        <dbReference type="ARBA" id="ARBA00023136"/>
    </source>
</evidence>
<evidence type="ECO:0000256" key="15">
    <source>
        <dbReference type="SAM" id="Phobius"/>
    </source>
</evidence>
<dbReference type="Gene3D" id="3.30.70.1230">
    <property type="entry name" value="Nucleotide cyclase"/>
    <property type="match status" value="2"/>
</dbReference>
<comment type="catalytic activity">
    <reaction evidence="1">
        <text>ATP = 3',5'-cyclic AMP + diphosphate</text>
        <dbReference type="Rhea" id="RHEA:15389"/>
        <dbReference type="ChEBI" id="CHEBI:30616"/>
        <dbReference type="ChEBI" id="CHEBI:33019"/>
        <dbReference type="ChEBI" id="CHEBI:58165"/>
        <dbReference type="EC" id="4.6.1.1"/>
    </reaction>
</comment>
<feature type="transmembrane region" description="Helical" evidence="15">
    <location>
        <begin position="455"/>
        <end position="478"/>
    </location>
</feature>
<dbReference type="Pfam" id="PF06327">
    <property type="entry name" value="Adcy_cons_dom"/>
    <property type="match status" value="1"/>
</dbReference>
<evidence type="ECO:0000256" key="5">
    <source>
        <dbReference type="ARBA" id="ARBA00022692"/>
    </source>
</evidence>
<dbReference type="CDD" id="cd07302">
    <property type="entry name" value="CHD"/>
    <property type="match status" value="1"/>
</dbReference>
<name>A0A5B7EGW2_PORTR</name>
<keyword evidence="6" id="KW-0479">Metal-binding</keyword>
<keyword evidence="11" id="KW-0115">cAMP biosynthesis</keyword>
<evidence type="ECO:0000256" key="8">
    <source>
        <dbReference type="ARBA" id="ARBA00022840"/>
    </source>
</evidence>
<dbReference type="PROSITE" id="PS50125">
    <property type="entry name" value="GUANYLATE_CYCLASE_2"/>
    <property type="match status" value="1"/>
</dbReference>
<evidence type="ECO:0000313" key="18">
    <source>
        <dbReference type="Proteomes" id="UP000324222"/>
    </source>
</evidence>
<reference evidence="17 18" key="1">
    <citation type="submission" date="2019-05" db="EMBL/GenBank/DDBJ databases">
        <title>Another draft genome of Portunus trituberculatus and its Hox gene families provides insights of decapod evolution.</title>
        <authorList>
            <person name="Jeong J.-H."/>
            <person name="Song I."/>
            <person name="Kim S."/>
            <person name="Choi T."/>
            <person name="Kim D."/>
            <person name="Ryu S."/>
            <person name="Kim W."/>
        </authorList>
    </citation>
    <scope>NUCLEOTIDE SEQUENCE [LARGE SCALE GENOMIC DNA]</scope>
    <source>
        <tissue evidence="17">Muscle</tissue>
    </source>
</reference>
<dbReference type="SMART" id="SM00044">
    <property type="entry name" value="CYCc"/>
    <property type="match status" value="1"/>
</dbReference>
<feature type="domain" description="Guanylate cyclase" evidence="16">
    <location>
        <begin position="27"/>
        <end position="154"/>
    </location>
</feature>
<comment type="similarity">
    <text evidence="14">Belongs to the adenylyl cyclase class-4/guanylyl cyclase family.</text>
</comment>
<keyword evidence="7" id="KW-0547">Nucleotide-binding</keyword>
<keyword evidence="5 15" id="KW-0812">Transmembrane</keyword>
<keyword evidence="13 14" id="KW-0456">Lyase</keyword>
<dbReference type="InterPro" id="IPR018297">
    <property type="entry name" value="A/G_cyclase_CS"/>
</dbReference>
<keyword evidence="18" id="KW-1185">Reference proteome</keyword>
<evidence type="ECO:0000256" key="2">
    <source>
        <dbReference type="ARBA" id="ARBA00001946"/>
    </source>
</evidence>
<dbReference type="Proteomes" id="UP000324222">
    <property type="component" value="Unassembled WGS sequence"/>
</dbReference>
<evidence type="ECO:0000256" key="1">
    <source>
        <dbReference type="ARBA" id="ARBA00001593"/>
    </source>
</evidence>
<comment type="cofactor">
    <cofactor evidence="2">
        <name>Mg(2+)</name>
        <dbReference type="ChEBI" id="CHEBI:18420"/>
    </cofactor>
</comment>
<evidence type="ECO:0000256" key="14">
    <source>
        <dbReference type="RuleBase" id="RU000405"/>
    </source>
</evidence>
<evidence type="ECO:0000256" key="13">
    <source>
        <dbReference type="ARBA" id="ARBA00023239"/>
    </source>
</evidence>
<proteinExistence type="inferred from homology"/>
<accession>A0A5B7EGW2</accession>
<dbReference type="EC" id="4.6.1.1" evidence="4"/>
<evidence type="ECO:0000313" key="17">
    <source>
        <dbReference type="EMBL" id="MPC32557.1"/>
    </source>
</evidence>
<dbReference type="GO" id="GO:0005886">
    <property type="term" value="C:plasma membrane"/>
    <property type="evidence" value="ECO:0007669"/>
    <property type="project" value="InterPro"/>
</dbReference>
<organism evidence="17 18">
    <name type="scientific">Portunus trituberculatus</name>
    <name type="common">Swimming crab</name>
    <name type="synonym">Neptunus trituberculatus</name>
    <dbReference type="NCBI Taxonomy" id="210409"/>
    <lineage>
        <taxon>Eukaryota</taxon>
        <taxon>Metazoa</taxon>
        <taxon>Ecdysozoa</taxon>
        <taxon>Arthropoda</taxon>
        <taxon>Crustacea</taxon>
        <taxon>Multicrustacea</taxon>
        <taxon>Malacostraca</taxon>
        <taxon>Eumalacostraca</taxon>
        <taxon>Eucarida</taxon>
        <taxon>Decapoda</taxon>
        <taxon>Pleocyemata</taxon>
        <taxon>Brachyura</taxon>
        <taxon>Eubrachyura</taxon>
        <taxon>Portunoidea</taxon>
        <taxon>Portunidae</taxon>
        <taxon>Portuninae</taxon>
        <taxon>Portunus</taxon>
    </lineage>
</organism>
<dbReference type="InterPro" id="IPR009398">
    <property type="entry name" value="Adcy_conserved_dom"/>
</dbReference>
<dbReference type="EMBL" id="VSRR010002650">
    <property type="protein sequence ID" value="MPC32557.1"/>
    <property type="molecule type" value="Genomic_DNA"/>
</dbReference>
<evidence type="ECO:0000256" key="3">
    <source>
        <dbReference type="ARBA" id="ARBA00004141"/>
    </source>
</evidence>
<evidence type="ECO:0000256" key="9">
    <source>
        <dbReference type="ARBA" id="ARBA00022842"/>
    </source>
</evidence>
<dbReference type="GO" id="GO:0046872">
    <property type="term" value="F:metal ion binding"/>
    <property type="evidence" value="ECO:0007669"/>
    <property type="project" value="UniProtKB-KW"/>
</dbReference>
<evidence type="ECO:0000259" key="16">
    <source>
        <dbReference type="PROSITE" id="PS50125"/>
    </source>
</evidence>
<keyword evidence="12 15" id="KW-0472">Membrane</keyword>
<dbReference type="PANTHER" id="PTHR45627">
    <property type="entry name" value="ADENYLATE CYCLASE TYPE 1"/>
    <property type="match status" value="1"/>
</dbReference>
<dbReference type="InterPro" id="IPR001054">
    <property type="entry name" value="A/G_cyclase"/>
</dbReference>
<dbReference type="Pfam" id="PF00211">
    <property type="entry name" value="Guanylate_cyc"/>
    <property type="match status" value="2"/>
</dbReference>
<evidence type="ECO:0000256" key="10">
    <source>
        <dbReference type="ARBA" id="ARBA00022989"/>
    </source>
</evidence>
<dbReference type="GO" id="GO:0007189">
    <property type="term" value="P:adenylate cyclase-activating G protein-coupled receptor signaling pathway"/>
    <property type="evidence" value="ECO:0007669"/>
    <property type="project" value="TreeGrafter"/>
</dbReference>